<reference evidence="2" key="1">
    <citation type="journal article" date="2023" name="Mol. Phylogenet. Evol.">
        <title>Genome-scale phylogeny and comparative genomics of the fungal order Sordariales.</title>
        <authorList>
            <person name="Hensen N."/>
            <person name="Bonometti L."/>
            <person name="Westerberg I."/>
            <person name="Brannstrom I.O."/>
            <person name="Guillou S."/>
            <person name="Cros-Aarteil S."/>
            <person name="Calhoun S."/>
            <person name="Haridas S."/>
            <person name="Kuo A."/>
            <person name="Mondo S."/>
            <person name="Pangilinan J."/>
            <person name="Riley R."/>
            <person name="LaButti K."/>
            <person name="Andreopoulos B."/>
            <person name="Lipzen A."/>
            <person name="Chen C."/>
            <person name="Yan M."/>
            <person name="Daum C."/>
            <person name="Ng V."/>
            <person name="Clum A."/>
            <person name="Steindorff A."/>
            <person name="Ohm R.A."/>
            <person name="Martin F."/>
            <person name="Silar P."/>
            <person name="Natvig D.O."/>
            <person name="Lalanne C."/>
            <person name="Gautier V."/>
            <person name="Ament-Velasquez S.L."/>
            <person name="Kruys A."/>
            <person name="Hutchinson M.I."/>
            <person name="Powell A.J."/>
            <person name="Barry K."/>
            <person name="Miller A.N."/>
            <person name="Grigoriev I.V."/>
            <person name="Debuchy R."/>
            <person name="Gladieux P."/>
            <person name="Hiltunen Thoren M."/>
            <person name="Johannesson H."/>
        </authorList>
    </citation>
    <scope>NUCLEOTIDE SEQUENCE</scope>
    <source>
        <strain evidence="2">CBS 560.94</strain>
    </source>
</reference>
<dbReference type="RefSeq" id="XP_062679145.1">
    <property type="nucleotide sequence ID" value="XM_062822478.1"/>
</dbReference>
<accession>A0AAE0MQI1</accession>
<feature type="transmembrane region" description="Helical" evidence="1">
    <location>
        <begin position="163"/>
        <end position="190"/>
    </location>
</feature>
<name>A0AAE0MQI1_9PEZI</name>
<comment type="caution">
    <text evidence="2">The sequence shown here is derived from an EMBL/GenBank/DDBJ whole genome shotgun (WGS) entry which is preliminary data.</text>
</comment>
<feature type="transmembrane region" description="Helical" evidence="1">
    <location>
        <begin position="196"/>
        <end position="220"/>
    </location>
</feature>
<dbReference type="PANTHER" id="PTHR35043">
    <property type="entry name" value="TRANSCRIPTION FACTOR DOMAIN-CONTAINING PROTEIN"/>
    <property type="match status" value="1"/>
</dbReference>
<protein>
    <submittedName>
        <fullName evidence="2">Uncharacterized protein</fullName>
    </submittedName>
</protein>
<dbReference type="Proteomes" id="UP001278500">
    <property type="component" value="Unassembled WGS sequence"/>
</dbReference>
<dbReference type="GeneID" id="87859632"/>
<organism evidence="2 3">
    <name type="scientific">Neurospora tetraspora</name>
    <dbReference type="NCBI Taxonomy" id="94610"/>
    <lineage>
        <taxon>Eukaryota</taxon>
        <taxon>Fungi</taxon>
        <taxon>Dikarya</taxon>
        <taxon>Ascomycota</taxon>
        <taxon>Pezizomycotina</taxon>
        <taxon>Sordariomycetes</taxon>
        <taxon>Sordariomycetidae</taxon>
        <taxon>Sordariales</taxon>
        <taxon>Sordariaceae</taxon>
        <taxon>Neurospora</taxon>
    </lineage>
</organism>
<sequence length="241" mass="28075">MPYIIIRYPDLIRWQLALGLAQHDLSTPPKDTFTDRVRNLPRFQDYDHYLPLFIGFGIVGLIYGGLHCVAWNAPFTTSIERILWRISSITIAAAGVLVACVFSWTRLPPFWQGPRLVYRTIEEFVDRLIDYSIILWVFEMEMELSDRLETFLQKRTFYKNNELLCALLGLLPILPGFSLYLSTIFLLYLFKVLFDIFAVLFGVLYVLARIYLVVISFINLAHLPDSAYLLPQWSRYVPHIG</sequence>
<keyword evidence="3" id="KW-1185">Reference proteome</keyword>
<evidence type="ECO:0000313" key="2">
    <source>
        <dbReference type="EMBL" id="KAK3340203.1"/>
    </source>
</evidence>
<proteinExistence type="predicted"/>
<keyword evidence="1" id="KW-0472">Membrane</keyword>
<dbReference type="PANTHER" id="PTHR35043:SF9">
    <property type="match status" value="1"/>
</dbReference>
<evidence type="ECO:0000313" key="3">
    <source>
        <dbReference type="Proteomes" id="UP001278500"/>
    </source>
</evidence>
<feature type="transmembrane region" description="Helical" evidence="1">
    <location>
        <begin position="49"/>
        <end position="70"/>
    </location>
</feature>
<dbReference type="AlphaFoldDB" id="A0AAE0MQI1"/>
<evidence type="ECO:0000256" key="1">
    <source>
        <dbReference type="SAM" id="Phobius"/>
    </source>
</evidence>
<dbReference type="EMBL" id="JAUEPP010000006">
    <property type="protein sequence ID" value="KAK3340203.1"/>
    <property type="molecule type" value="Genomic_DNA"/>
</dbReference>
<reference evidence="2" key="2">
    <citation type="submission" date="2023-06" db="EMBL/GenBank/DDBJ databases">
        <authorList>
            <consortium name="Lawrence Berkeley National Laboratory"/>
            <person name="Haridas S."/>
            <person name="Hensen N."/>
            <person name="Bonometti L."/>
            <person name="Westerberg I."/>
            <person name="Brannstrom I.O."/>
            <person name="Guillou S."/>
            <person name="Cros-Aarteil S."/>
            <person name="Calhoun S."/>
            <person name="Kuo A."/>
            <person name="Mondo S."/>
            <person name="Pangilinan J."/>
            <person name="Riley R."/>
            <person name="Labutti K."/>
            <person name="Andreopoulos B."/>
            <person name="Lipzen A."/>
            <person name="Chen C."/>
            <person name="Yanf M."/>
            <person name="Daum C."/>
            <person name="Ng V."/>
            <person name="Clum A."/>
            <person name="Steindorff A."/>
            <person name="Ohm R."/>
            <person name="Martin F."/>
            <person name="Silar P."/>
            <person name="Natvig D."/>
            <person name="Lalanne C."/>
            <person name="Gautier V."/>
            <person name="Ament-Velasquez S.L."/>
            <person name="Kruys A."/>
            <person name="Hutchinson M.I."/>
            <person name="Powell A.J."/>
            <person name="Barry K."/>
            <person name="Miller A.N."/>
            <person name="Grigoriev I.V."/>
            <person name="Debuchy R."/>
            <person name="Gladieux P."/>
            <person name="Thoren M.H."/>
            <person name="Johannesson H."/>
        </authorList>
    </citation>
    <scope>NUCLEOTIDE SEQUENCE</scope>
    <source>
        <strain evidence="2">CBS 560.94</strain>
    </source>
</reference>
<feature type="transmembrane region" description="Helical" evidence="1">
    <location>
        <begin position="82"/>
        <end position="104"/>
    </location>
</feature>
<keyword evidence="1" id="KW-1133">Transmembrane helix</keyword>
<gene>
    <name evidence="2" type="ORF">B0H65DRAFT_251891</name>
</gene>
<keyword evidence="1" id="KW-0812">Transmembrane</keyword>